<sequence length="184" mass="20623">MVGEAPKSWQSITIEDYDPAWAARYAAARCSLTEALGDLILTTEHVGSTSVPGLAAKPIIDIDLLLEDTADESRYIPALEGIGYRLVLREPWWHGHRMLVGPAEDINLHVWPRGAPEPIRHRLFRDWLRSHPDDRELYAATKRSLARDTVHRAGDYSLAKNEFIDRILAGTFAEASERSLPGSD</sequence>
<dbReference type="SUPFAM" id="SSF81301">
    <property type="entry name" value="Nucleotidyltransferase"/>
    <property type="match status" value="1"/>
</dbReference>
<comment type="caution">
    <text evidence="1">The sequence shown here is derived from an EMBL/GenBank/DDBJ whole genome shotgun (WGS) entry which is preliminary data.</text>
</comment>
<dbReference type="Gene3D" id="3.30.460.10">
    <property type="entry name" value="Beta Polymerase, domain 2"/>
    <property type="match status" value="1"/>
</dbReference>
<reference evidence="1 2" key="1">
    <citation type="submission" date="2021-01" db="EMBL/GenBank/DDBJ databases">
        <title>Draft genome sequence of Micromonospora sp. strain STR1s_6.</title>
        <authorList>
            <person name="Karlyshev A."/>
            <person name="Jawad R."/>
        </authorList>
    </citation>
    <scope>NUCLEOTIDE SEQUENCE [LARGE SCALE GENOMIC DNA]</scope>
    <source>
        <strain evidence="1 2">STR1S-6</strain>
    </source>
</reference>
<evidence type="ECO:0000313" key="2">
    <source>
        <dbReference type="Proteomes" id="UP000622245"/>
    </source>
</evidence>
<protein>
    <submittedName>
        <fullName evidence="1">GrpB family protein</fullName>
    </submittedName>
</protein>
<name>A0ABS1YDJ0_9ACTN</name>
<proteinExistence type="predicted"/>
<gene>
    <name evidence="1" type="ORF">JM949_08435</name>
</gene>
<dbReference type="InterPro" id="IPR043519">
    <property type="entry name" value="NT_sf"/>
</dbReference>
<organism evidence="1 2">
    <name type="scientific">Micromonospora tarensis</name>
    <dbReference type="NCBI Taxonomy" id="2806100"/>
    <lineage>
        <taxon>Bacteria</taxon>
        <taxon>Bacillati</taxon>
        <taxon>Actinomycetota</taxon>
        <taxon>Actinomycetes</taxon>
        <taxon>Micromonosporales</taxon>
        <taxon>Micromonosporaceae</taxon>
        <taxon>Micromonospora</taxon>
    </lineage>
</organism>
<dbReference type="InterPro" id="IPR007344">
    <property type="entry name" value="GrpB/CoaE"/>
</dbReference>
<dbReference type="Pfam" id="PF04229">
    <property type="entry name" value="GrpB"/>
    <property type="match status" value="1"/>
</dbReference>
<keyword evidence="2" id="KW-1185">Reference proteome</keyword>
<dbReference type="Proteomes" id="UP000622245">
    <property type="component" value="Unassembled WGS sequence"/>
</dbReference>
<dbReference type="EMBL" id="JAEVHL010000024">
    <property type="protein sequence ID" value="MBM0275478.1"/>
    <property type="molecule type" value="Genomic_DNA"/>
</dbReference>
<dbReference type="PANTHER" id="PTHR34822">
    <property type="entry name" value="GRPB DOMAIN PROTEIN (AFU_ORTHOLOGUE AFUA_1G01530)"/>
    <property type="match status" value="1"/>
</dbReference>
<evidence type="ECO:0000313" key="1">
    <source>
        <dbReference type="EMBL" id="MBM0275478.1"/>
    </source>
</evidence>
<accession>A0ABS1YDJ0</accession>
<dbReference type="PANTHER" id="PTHR34822:SF1">
    <property type="entry name" value="GRPB FAMILY PROTEIN"/>
    <property type="match status" value="1"/>
</dbReference>